<dbReference type="Gene3D" id="2.30.30.380">
    <property type="entry name" value="Zn-finger domain of Sec23/24"/>
    <property type="match status" value="1"/>
</dbReference>
<dbReference type="InterPro" id="IPR005746">
    <property type="entry name" value="Thioredoxin"/>
</dbReference>
<keyword evidence="3" id="KW-0249">Electron transport</keyword>
<evidence type="ECO:0000313" key="9">
    <source>
        <dbReference type="Proteomes" id="UP000198282"/>
    </source>
</evidence>
<protein>
    <recommendedName>
        <fullName evidence="6">Thioredoxin</fullName>
    </recommendedName>
</protein>
<feature type="domain" description="Thioredoxin" evidence="7">
    <location>
        <begin position="11"/>
        <end position="141"/>
    </location>
</feature>
<dbReference type="PRINTS" id="PR00421">
    <property type="entry name" value="THIOREDOXIN"/>
</dbReference>
<dbReference type="CDD" id="cd02947">
    <property type="entry name" value="TRX_family"/>
    <property type="match status" value="1"/>
</dbReference>
<dbReference type="NCBIfam" id="TIGR01068">
    <property type="entry name" value="thioredoxin"/>
    <property type="match status" value="1"/>
</dbReference>
<keyword evidence="9" id="KW-1185">Reference proteome</keyword>
<dbReference type="PANTHER" id="PTHR45663">
    <property type="entry name" value="GEO12009P1"/>
    <property type="match status" value="1"/>
</dbReference>
<evidence type="ECO:0000256" key="5">
    <source>
        <dbReference type="ARBA" id="ARBA00023284"/>
    </source>
</evidence>
<evidence type="ECO:0000256" key="6">
    <source>
        <dbReference type="NCBIfam" id="TIGR01068"/>
    </source>
</evidence>
<dbReference type="PROSITE" id="PS00194">
    <property type="entry name" value="THIOREDOXIN_1"/>
    <property type="match status" value="1"/>
</dbReference>
<keyword evidence="2" id="KW-0813">Transport</keyword>
<dbReference type="EMBL" id="FZOD01000025">
    <property type="protein sequence ID" value="SNT12411.1"/>
    <property type="molecule type" value="Genomic_DNA"/>
</dbReference>
<evidence type="ECO:0000256" key="3">
    <source>
        <dbReference type="ARBA" id="ARBA00022982"/>
    </source>
</evidence>
<evidence type="ECO:0000256" key="1">
    <source>
        <dbReference type="ARBA" id="ARBA00008987"/>
    </source>
</evidence>
<dbReference type="Gene3D" id="3.40.30.10">
    <property type="entry name" value="Glutaredoxin"/>
    <property type="match status" value="1"/>
</dbReference>
<evidence type="ECO:0000313" key="8">
    <source>
        <dbReference type="EMBL" id="SNT12411.1"/>
    </source>
</evidence>
<dbReference type="FunFam" id="3.40.30.10:FF:000001">
    <property type="entry name" value="Thioredoxin"/>
    <property type="match status" value="1"/>
</dbReference>
<dbReference type="InterPro" id="IPR036249">
    <property type="entry name" value="Thioredoxin-like_sf"/>
</dbReference>
<dbReference type="PROSITE" id="PS51352">
    <property type="entry name" value="THIOREDOXIN_2"/>
    <property type="match status" value="1"/>
</dbReference>
<sequence>MSSRIVQCGNCGKKNRVPAIAAGVPHCGSCHRSLPWIAEAGDDDFAEVVEGSTTPVIVDFWATWCGPCRMVSPALDQVAQDFAGRVKLVKVDIDRAPKLSDRFTIRAVPYLMVVSGGRVVAERAGAAPVAELRTWVEGALASAGAATGGEGG</sequence>
<keyword evidence="5" id="KW-0676">Redox-active center</keyword>
<reference evidence="8 9" key="1">
    <citation type="submission" date="2017-06" db="EMBL/GenBank/DDBJ databases">
        <authorList>
            <person name="Kim H.J."/>
            <person name="Triplett B.A."/>
        </authorList>
    </citation>
    <scope>NUCLEOTIDE SEQUENCE [LARGE SCALE GENOMIC DNA]</scope>
    <source>
        <strain evidence="8 9">CGMCC 4.2132</strain>
    </source>
</reference>
<dbReference type="InterPro" id="IPR017937">
    <property type="entry name" value="Thioredoxin_CS"/>
</dbReference>
<evidence type="ECO:0000256" key="4">
    <source>
        <dbReference type="ARBA" id="ARBA00023157"/>
    </source>
</evidence>
<dbReference type="GO" id="GO:0015035">
    <property type="term" value="F:protein-disulfide reductase activity"/>
    <property type="evidence" value="ECO:0007669"/>
    <property type="project" value="UniProtKB-UniRule"/>
</dbReference>
<dbReference type="AlphaFoldDB" id="A0A239K2Y8"/>
<dbReference type="Pfam" id="PF00085">
    <property type="entry name" value="Thioredoxin"/>
    <property type="match status" value="1"/>
</dbReference>
<evidence type="ECO:0000256" key="2">
    <source>
        <dbReference type="ARBA" id="ARBA00022448"/>
    </source>
</evidence>
<organism evidence="8 9">
    <name type="scientific">Streptosporangium subroseum</name>
    <dbReference type="NCBI Taxonomy" id="106412"/>
    <lineage>
        <taxon>Bacteria</taxon>
        <taxon>Bacillati</taxon>
        <taxon>Actinomycetota</taxon>
        <taxon>Actinomycetes</taxon>
        <taxon>Streptosporangiales</taxon>
        <taxon>Streptosporangiaceae</taxon>
        <taxon>Streptosporangium</taxon>
    </lineage>
</organism>
<dbReference type="SUPFAM" id="SSF52833">
    <property type="entry name" value="Thioredoxin-like"/>
    <property type="match status" value="1"/>
</dbReference>
<dbReference type="InterPro" id="IPR013766">
    <property type="entry name" value="Thioredoxin_domain"/>
</dbReference>
<comment type="similarity">
    <text evidence="1">Belongs to the thioredoxin family.</text>
</comment>
<dbReference type="RefSeq" id="WP_089209647.1">
    <property type="nucleotide sequence ID" value="NZ_FZOD01000025.1"/>
</dbReference>
<keyword evidence="4" id="KW-1015">Disulfide bond</keyword>
<dbReference type="GO" id="GO:0005737">
    <property type="term" value="C:cytoplasm"/>
    <property type="evidence" value="ECO:0007669"/>
    <property type="project" value="TreeGrafter"/>
</dbReference>
<dbReference type="OrthoDB" id="9790390at2"/>
<name>A0A239K2Y8_9ACTN</name>
<dbReference type="PANTHER" id="PTHR45663:SF11">
    <property type="entry name" value="GEO12009P1"/>
    <property type="match status" value="1"/>
</dbReference>
<accession>A0A239K2Y8</accession>
<dbReference type="Proteomes" id="UP000198282">
    <property type="component" value="Unassembled WGS sequence"/>
</dbReference>
<evidence type="ECO:0000259" key="7">
    <source>
        <dbReference type="PROSITE" id="PS51352"/>
    </source>
</evidence>
<proteinExistence type="inferred from homology"/>
<gene>
    <name evidence="8" type="ORF">SAMN05216276_102567</name>
</gene>